<feature type="domain" description="SLH" evidence="2">
    <location>
        <begin position="1227"/>
        <end position="1288"/>
    </location>
</feature>
<evidence type="ECO:0000256" key="1">
    <source>
        <dbReference type="ARBA" id="ARBA00004196"/>
    </source>
</evidence>
<feature type="domain" description="SLH" evidence="2">
    <location>
        <begin position="1161"/>
        <end position="1224"/>
    </location>
</feature>
<dbReference type="NCBIfam" id="TIGR02543">
    <property type="entry name" value="List_Bact_rpt"/>
    <property type="match status" value="1"/>
</dbReference>
<name>A0A3P3UA81_9BACL</name>
<reference evidence="3 4" key="1">
    <citation type="submission" date="2018-11" db="EMBL/GenBank/DDBJ databases">
        <title>Genome sequencing of Paenibacillus sp. KCOM 3021 (= ChDC PVNT-B20).</title>
        <authorList>
            <person name="Kook J.-K."/>
            <person name="Park S.-N."/>
            <person name="Lim Y.K."/>
        </authorList>
    </citation>
    <scope>NUCLEOTIDE SEQUENCE [LARGE SCALE GENOMIC DNA]</scope>
    <source>
        <strain evidence="3 4">KCOM 3021</strain>
    </source>
</reference>
<evidence type="ECO:0000313" key="3">
    <source>
        <dbReference type="EMBL" id="RRJ67261.1"/>
    </source>
</evidence>
<dbReference type="InterPro" id="IPR042229">
    <property type="entry name" value="Listeria/Bacterioides_rpt_sf"/>
</dbReference>
<gene>
    <name evidence="3" type="ORF">EHV15_33295</name>
</gene>
<comment type="caution">
    <text evidence="3">The sequence shown here is derived from an EMBL/GenBank/DDBJ whole genome shotgun (WGS) entry which is preliminary data.</text>
</comment>
<proteinExistence type="predicted"/>
<feature type="domain" description="SLH" evidence="2">
    <location>
        <begin position="1289"/>
        <end position="1347"/>
    </location>
</feature>
<dbReference type="Pfam" id="PF00395">
    <property type="entry name" value="SLH"/>
    <property type="match status" value="3"/>
</dbReference>
<dbReference type="PANTHER" id="PTHR43308">
    <property type="entry name" value="OUTER MEMBRANE PROTEIN ALPHA-RELATED"/>
    <property type="match status" value="1"/>
</dbReference>
<dbReference type="Gene3D" id="2.60.40.4270">
    <property type="entry name" value="Listeria-Bacteroides repeat domain"/>
    <property type="match status" value="1"/>
</dbReference>
<dbReference type="SMART" id="SM00635">
    <property type="entry name" value="BID_2"/>
    <property type="match status" value="1"/>
</dbReference>
<dbReference type="Gene3D" id="2.60.40.1080">
    <property type="match status" value="1"/>
</dbReference>
<dbReference type="RefSeq" id="WP_128635040.1">
    <property type="nucleotide sequence ID" value="NZ_RRCN01000001.1"/>
</dbReference>
<keyword evidence="4" id="KW-1185">Reference proteome</keyword>
<dbReference type="InterPro" id="IPR008964">
    <property type="entry name" value="Invasin/intimin_cell_adhesion"/>
</dbReference>
<dbReference type="PANTHER" id="PTHR43308:SF5">
    <property type="entry name" value="S-LAYER PROTEIN _ PEPTIDOGLYCAN ENDO-BETA-N-ACETYLGLUCOSAMINIDASE"/>
    <property type="match status" value="1"/>
</dbReference>
<dbReference type="SUPFAM" id="SSF49373">
    <property type="entry name" value="Invasin/intimin cell-adhesion fragments"/>
    <property type="match status" value="1"/>
</dbReference>
<dbReference type="Proteomes" id="UP000267017">
    <property type="component" value="Unassembled WGS sequence"/>
</dbReference>
<accession>A0A3P3UA81</accession>
<comment type="subcellular location">
    <subcellularLocation>
        <location evidence="1">Cell envelope</location>
    </subcellularLocation>
</comment>
<dbReference type="InterPro" id="IPR001119">
    <property type="entry name" value="SLH_dom"/>
</dbReference>
<organism evidence="3 4">
    <name type="scientific">Paenibacillus oralis</name>
    <dbReference type="NCBI Taxonomy" id="2490856"/>
    <lineage>
        <taxon>Bacteria</taxon>
        <taxon>Bacillati</taxon>
        <taxon>Bacillota</taxon>
        <taxon>Bacilli</taxon>
        <taxon>Bacillales</taxon>
        <taxon>Paenibacillaceae</taxon>
        <taxon>Paenibacillus</taxon>
    </lineage>
</organism>
<evidence type="ECO:0000259" key="2">
    <source>
        <dbReference type="PROSITE" id="PS51272"/>
    </source>
</evidence>
<dbReference type="InterPro" id="IPR051465">
    <property type="entry name" value="Cell_Envelope_Struct_Comp"/>
</dbReference>
<sequence length="1347" mass="139236">MNLYRRLTDARRFRKTWIYGSLCVILLFGSLSAIGAQTSYAAERTVGTWDELAAAFANGQDGDTIALSNDITQLDGSVSVPEGTSLTLNLNGHRLFISAGRTPNAAVGVPAYASLTIEDTVGDGAINAFGGDYGGAGIGGGAYVYASGGTVTINGGTVHAANNYGGAGIGGGKYGSGGTVTINGGTVNAIGNRGGAGIGGGIQGDGGIVTINDGTVSVLGEDVLVNSDPGTGGGAGIGGGSHGSGGTVMINGGTVNAISQHTDARNGGGAGIGGGYRGDGGTVTINGGIVNATGDSEGGGAGIGGGYEGAGGTVMIGGGTVTPNGYSTIGPGNGGSPFGSLNNGGTIMLPSGEFLDIPAGITVQNTGTIDGEGTLKGEGIIDNAGTIKSAVSGITVSGNNFDLNFDLNGAPGTPPPSLRILAPTVQAVGLSLNRPTSSGYEFEGWFTAAGEQLTDTAKISAITSTGSTTLYARWKDITLESVFTLQGIVIPYGTKLSDIGLPGTVGVTLSNGETKQAAVTWDDGNPAYDGSQPGTYRFTGTLTAPERSTNPDGKTASINVIVDEPTVKSVEALSDIHAPYGTKLSDIGLPGTVVVTLSSGETKLATVTWDVYEANYDGEQPGTYRFMGTLTEPEGSTNPDGKTASVKVIVDEPTVESVVDLPDIHIPYGTKLTDINLPTDVEVTLSSGETKLATVTWDVYEANYDGEQPGTYRFTGTLTAPEGSTNPGGKPASVKVIVDEPITKSVGTLPDIHVPYGTKLPNIGLPGTVEVTLSSGETKLATVTWDVYEANYDGEQPGTYRFTGTLTVPEGPTKPDIRQAIVNVIVDEPTVESVAELPDIHVSYGTKLTDINLPGTVEVTLSSGETRLATVTWDVYEANYDGEQPGTYRFTGTLTALEGLTNPDGQTVSVKVIVADVQIPKPLLNGLELNASEYRFKAGESHSAIVYGLYSDNSRKAMAEGVVFRSLQPEIAFINDQGLITAVSPGTATITAEFGGFTVTATVRVSAAVSARRDNSTAVQSTNITVLCGTEGCTASLGDQVKVSVPAHAADRPFFLTIEKLGPDGVPLPEEAELLSVVFRLMKSTGEPLQQPMTLQIKLQSENIGDDRRAVLFAYDESTGQWVELGGSLNGDVFTAQTDQFTRFAVLSVVQKSVPPSQPEAPADEFNDISGHWANAEIREAVAKGIVTGYNDNTFRPDRQVTRMEFTVMLMRALKPSGNGQGSASPELTLADAASVPAWARPSITEAVSEGWIHGFADGTFGPGELMNRVEIAMIAVRVMDMPEAPETKLPYADADNIPVWAKEAVEAVQNNGVMKGRDENLFAPNASVTRAEAVVLILRLQSWSGV</sequence>
<dbReference type="PROSITE" id="PS51272">
    <property type="entry name" value="SLH"/>
    <property type="match status" value="3"/>
</dbReference>
<dbReference type="InterPro" id="IPR011081">
    <property type="entry name" value="Big_4"/>
</dbReference>
<dbReference type="InterPro" id="IPR054604">
    <property type="entry name" value="SbsC_Big-like"/>
</dbReference>
<protein>
    <recommendedName>
        <fullName evidence="2">SLH domain-containing protein</fullName>
    </recommendedName>
</protein>
<dbReference type="GO" id="GO:0030313">
    <property type="term" value="C:cell envelope"/>
    <property type="evidence" value="ECO:0007669"/>
    <property type="project" value="UniProtKB-SubCell"/>
</dbReference>
<dbReference type="EMBL" id="RRCN01000001">
    <property type="protein sequence ID" value="RRJ67261.1"/>
    <property type="molecule type" value="Genomic_DNA"/>
</dbReference>
<dbReference type="Pfam" id="PF09479">
    <property type="entry name" value="Flg_new"/>
    <property type="match status" value="1"/>
</dbReference>
<dbReference type="OrthoDB" id="9799230at2"/>
<evidence type="ECO:0000313" key="4">
    <source>
        <dbReference type="Proteomes" id="UP000267017"/>
    </source>
</evidence>
<dbReference type="InterPro" id="IPR013378">
    <property type="entry name" value="InlB-like_B-rpt"/>
</dbReference>
<dbReference type="InterPro" id="IPR003343">
    <property type="entry name" value="Big_2"/>
</dbReference>
<dbReference type="Pfam" id="PF22359">
    <property type="entry name" value="Big-like"/>
    <property type="match status" value="1"/>
</dbReference>
<dbReference type="Pfam" id="PF07532">
    <property type="entry name" value="Big_4"/>
    <property type="match status" value="5"/>
</dbReference>